<comment type="caution">
    <text evidence="15">The sequence shown here is derived from an EMBL/GenBank/DDBJ whole genome shotgun (WGS) entry which is preliminary data.</text>
</comment>
<dbReference type="GO" id="GO:0016301">
    <property type="term" value="F:kinase activity"/>
    <property type="evidence" value="ECO:0007669"/>
    <property type="project" value="UniProtKB-KW"/>
</dbReference>
<dbReference type="InterPro" id="IPR042213">
    <property type="entry name" value="NBD_C_sf"/>
</dbReference>
<evidence type="ECO:0000256" key="11">
    <source>
        <dbReference type="ARBA" id="ARBA00039461"/>
    </source>
</evidence>
<dbReference type="InterPro" id="IPR010737">
    <property type="entry name" value="4-carb_acid_sugar_kinase_N"/>
</dbReference>
<evidence type="ECO:0000256" key="8">
    <source>
        <dbReference type="ARBA" id="ARBA00036346"/>
    </source>
</evidence>
<evidence type="ECO:0000256" key="3">
    <source>
        <dbReference type="ARBA" id="ARBA00022741"/>
    </source>
</evidence>
<comment type="similarity">
    <text evidence="1">Belongs to the four-carbon acid sugar kinase family.</text>
</comment>
<evidence type="ECO:0000256" key="9">
    <source>
        <dbReference type="ARBA" id="ARBA00037335"/>
    </source>
</evidence>
<sequence>MKIGVIGDDFTGSGDIANTLARAGARVLQYIGIPDAPPGPDVDAAVISLKTRSVPVENAVAQSLAACRWLIAHGAEQIVFKYCSTFDSTPTGNIGPVAAALLHELDAPIALICPAFPANGRTIYQGHLFVRDCLLSESGMQKHPLTPMSDSDIRRWLGRQTSLPVGHLTLSHLRSNAAAEMVRLAGSGARLIVADAIDDIDLMLLGQLAARHKLVTGSSAVAMGLPTNFGIKPETTTAPNAYLSGPALILSGSCSTATRAQVEAYRSSHPALRVTAEEALELQSALAKTRSFIEAHRHAAPLIYSTDDPSAVSYDQARFGRDHLAASYDSLFSALASAAVASRFRKIVAAGGETSGAVATALGQIVFEIGAEIATGVPMLTTTSTPRLALALKSGNFGDRVP</sequence>
<dbReference type="Gene3D" id="3.40.50.10840">
    <property type="entry name" value="Putative sugar-binding, N-terminal domain"/>
    <property type="match status" value="1"/>
</dbReference>
<name>A0A657LZH2_9HYPH</name>
<dbReference type="InterPro" id="IPR050007">
    <property type="entry name" value="OtnK"/>
</dbReference>
<dbReference type="EMBL" id="LSRP01000008">
    <property type="protein sequence ID" value="OJG00926.1"/>
    <property type="molecule type" value="Genomic_DNA"/>
</dbReference>
<evidence type="ECO:0000256" key="7">
    <source>
        <dbReference type="ARBA" id="ARBA00035898"/>
    </source>
</evidence>
<evidence type="ECO:0000256" key="12">
    <source>
        <dbReference type="ARBA" id="ARBA00041377"/>
    </source>
</evidence>
<gene>
    <name evidence="15" type="ORF">AX760_25145</name>
</gene>
<evidence type="ECO:0000256" key="4">
    <source>
        <dbReference type="ARBA" id="ARBA00022777"/>
    </source>
</evidence>
<feature type="domain" description="Four-carbon acid sugar kinase N-terminal" evidence="13">
    <location>
        <begin position="3"/>
        <end position="225"/>
    </location>
</feature>
<dbReference type="Gene3D" id="3.40.980.20">
    <property type="entry name" value="Four-carbon acid sugar kinase, nucleotide binding domain"/>
    <property type="match status" value="1"/>
</dbReference>
<dbReference type="AlphaFoldDB" id="A0A657LZH2"/>
<keyword evidence="16" id="KW-1185">Reference proteome</keyword>
<evidence type="ECO:0000313" key="15">
    <source>
        <dbReference type="EMBL" id="OJG00926.1"/>
    </source>
</evidence>
<dbReference type="Proteomes" id="UP000182661">
    <property type="component" value="Unassembled WGS sequence"/>
</dbReference>
<dbReference type="OrthoDB" id="191465at2"/>
<evidence type="ECO:0000256" key="10">
    <source>
        <dbReference type="ARBA" id="ARBA00039095"/>
    </source>
</evidence>
<dbReference type="Pfam" id="PF07005">
    <property type="entry name" value="SBD_N"/>
    <property type="match status" value="1"/>
</dbReference>
<evidence type="ECO:0000256" key="5">
    <source>
        <dbReference type="ARBA" id="ARBA00022840"/>
    </source>
</evidence>
<organism evidence="15 16">
    <name type="scientific">Pararhizobium antarcticum</name>
    <dbReference type="NCBI Taxonomy" id="1798805"/>
    <lineage>
        <taxon>Bacteria</taxon>
        <taxon>Pseudomonadati</taxon>
        <taxon>Pseudomonadota</taxon>
        <taxon>Alphaproteobacteria</taxon>
        <taxon>Hyphomicrobiales</taxon>
        <taxon>Rhizobiaceae</taxon>
        <taxon>Rhizobium/Agrobacterium group</taxon>
        <taxon>Pararhizobium</taxon>
    </lineage>
</organism>
<dbReference type="GO" id="GO:0005524">
    <property type="term" value="F:ATP binding"/>
    <property type="evidence" value="ECO:0007669"/>
    <property type="project" value="UniProtKB-KW"/>
</dbReference>
<keyword evidence="3" id="KW-0547">Nucleotide-binding</keyword>
<accession>A0A657LZH2</accession>
<dbReference type="SUPFAM" id="SSF142764">
    <property type="entry name" value="YgbK-like"/>
    <property type="match status" value="1"/>
</dbReference>
<feature type="domain" description="Four-carbon acid sugar kinase nucleotide binding" evidence="14">
    <location>
        <begin position="248"/>
        <end position="400"/>
    </location>
</feature>
<proteinExistence type="inferred from homology"/>
<keyword evidence="2" id="KW-0808">Transferase</keyword>
<keyword evidence="4" id="KW-0418">Kinase</keyword>
<evidence type="ECO:0000259" key="14">
    <source>
        <dbReference type="Pfam" id="PF17042"/>
    </source>
</evidence>
<dbReference type="InterPro" id="IPR031475">
    <property type="entry name" value="NBD_C"/>
</dbReference>
<comment type="catalytic activity">
    <reaction evidence="8">
        <text>3-dehydro-D-erythronate + ATP = 3-dehydro-4-O-phospho-D-erythronate + ADP + H(+)</text>
        <dbReference type="Rhea" id="RHEA:52556"/>
        <dbReference type="ChEBI" id="CHEBI:15378"/>
        <dbReference type="ChEBI" id="CHEBI:30616"/>
        <dbReference type="ChEBI" id="CHEBI:57958"/>
        <dbReference type="ChEBI" id="CHEBI:136593"/>
        <dbReference type="ChEBI" id="CHEBI:456216"/>
        <dbReference type="EC" id="2.7.1.217"/>
    </reaction>
</comment>
<reference evidence="15 16" key="1">
    <citation type="submission" date="2016-02" db="EMBL/GenBank/DDBJ databases">
        <title>Genome sequencing of a beta-galactosidase producing bacteria Rhizobium sp. 59.</title>
        <authorList>
            <person name="Wang D."/>
            <person name="Kot W."/>
            <person name="Qin Y."/>
            <person name="Hansen L."/>
            <person name="Naqvi K."/>
            <person name="Rensing C."/>
        </authorList>
    </citation>
    <scope>NUCLEOTIDE SEQUENCE [LARGE SCALE GENOMIC DNA]</scope>
    <source>
        <strain evidence="15 16">59</strain>
    </source>
</reference>
<protein>
    <recommendedName>
        <fullName evidence="11">3-oxo-tetronate kinase</fullName>
        <ecNumber evidence="10">2.7.1.217</ecNumber>
    </recommendedName>
    <alternativeName>
        <fullName evidence="12">3-dehydrotetronate 4-kinase</fullName>
    </alternativeName>
</protein>
<comment type="function">
    <text evidence="9">Catalyzes the ATP-dependent phosphorylation of 3-oxo-tetronate to 3-oxo-tetronate 4-phosphate.</text>
</comment>
<comment type="catalytic activity">
    <reaction evidence="7">
        <text>3-dehydro-L-erythronate + ATP = 3-dehydro-4-O-phospho-L-erythronate + ADP + H(+)</text>
        <dbReference type="Rhea" id="RHEA:52552"/>
        <dbReference type="ChEBI" id="CHEBI:15378"/>
        <dbReference type="ChEBI" id="CHEBI:30616"/>
        <dbReference type="ChEBI" id="CHEBI:136592"/>
        <dbReference type="ChEBI" id="CHEBI:136670"/>
        <dbReference type="ChEBI" id="CHEBI:456216"/>
        <dbReference type="EC" id="2.7.1.217"/>
    </reaction>
</comment>
<dbReference type="InterPro" id="IPR037051">
    <property type="entry name" value="4-carb_acid_sugar_kinase_N_sf"/>
</dbReference>
<dbReference type="EC" id="2.7.1.217" evidence="10"/>
<evidence type="ECO:0000256" key="1">
    <source>
        <dbReference type="ARBA" id="ARBA00005715"/>
    </source>
</evidence>
<keyword evidence="5" id="KW-0067">ATP-binding</keyword>
<dbReference type="NCBIfam" id="NF043035">
    <property type="entry name" value="OxoTetrKin"/>
    <property type="match status" value="1"/>
</dbReference>
<dbReference type="Pfam" id="PF17042">
    <property type="entry name" value="NBD_C"/>
    <property type="match status" value="1"/>
</dbReference>
<keyword evidence="6" id="KW-0119">Carbohydrate metabolism</keyword>
<evidence type="ECO:0000256" key="2">
    <source>
        <dbReference type="ARBA" id="ARBA00022679"/>
    </source>
</evidence>
<evidence type="ECO:0000256" key="6">
    <source>
        <dbReference type="ARBA" id="ARBA00023277"/>
    </source>
</evidence>
<evidence type="ECO:0000313" key="16">
    <source>
        <dbReference type="Proteomes" id="UP000182661"/>
    </source>
</evidence>
<evidence type="ECO:0000259" key="13">
    <source>
        <dbReference type="Pfam" id="PF07005"/>
    </source>
</evidence>